<dbReference type="RefSeq" id="WP_229805007.1">
    <property type="nucleotide sequence ID" value="NZ_BMXP01000002.1"/>
</dbReference>
<sequence length="73" mass="7945">MAPRRISNQHDSSPGILDVIRSVLASAFGVQSQKNYKRDFTQVSAVRYVVVGVVFVILFVIGLMLLVSAIIPG</sequence>
<reference evidence="2" key="1">
    <citation type="journal article" date="2014" name="Int. J. Syst. Evol. Microbiol.">
        <title>Complete genome sequence of Corynebacterium casei LMG S-19264T (=DSM 44701T), isolated from a smear-ripened cheese.</title>
        <authorList>
            <consortium name="US DOE Joint Genome Institute (JGI-PGF)"/>
            <person name="Walter F."/>
            <person name="Albersmeier A."/>
            <person name="Kalinowski J."/>
            <person name="Ruckert C."/>
        </authorList>
    </citation>
    <scope>NUCLEOTIDE SEQUENCE</scope>
    <source>
        <strain evidence="2">KCTC 22164</strain>
    </source>
</reference>
<keyword evidence="1" id="KW-1133">Transmembrane helix</keyword>
<feature type="transmembrane region" description="Helical" evidence="1">
    <location>
        <begin position="45"/>
        <end position="71"/>
    </location>
</feature>
<evidence type="ECO:0008006" key="4">
    <source>
        <dbReference type="Google" id="ProtNLM"/>
    </source>
</evidence>
<keyword evidence="3" id="KW-1185">Reference proteome</keyword>
<gene>
    <name evidence="2" type="ORF">GCM10007391_09310</name>
</gene>
<reference evidence="2" key="2">
    <citation type="submission" date="2020-09" db="EMBL/GenBank/DDBJ databases">
        <authorList>
            <person name="Sun Q."/>
            <person name="Kim S."/>
        </authorList>
    </citation>
    <scope>NUCLEOTIDE SEQUENCE</scope>
    <source>
        <strain evidence="2">KCTC 22164</strain>
    </source>
</reference>
<organism evidence="2 3">
    <name type="scientific">Alteromonas halophila</name>
    <dbReference type="NCBI Taxonomy" id="516698"/>
    <lineage>
        <taxon>Bacteria</taxon>
        <taxon>Pseudomonadati</taxon>
        <taxon>Pseudomonadota</taxon>
        <taxon>Gammaproteobacteria</taxon>
        <taxon>Alteromonadales</taxon>
        <taxon>Alteromonadaceae</taxon>
        <taxon>Alteromonas/Salinimonas group</taxon>
        <taxon>Alteromonas</taxon>
    </lineage>
</organism>
<evidence type="ECO:0000313" key="2">
    <source>
        <dbReference type="EMBL" id="GGW78815.1"/>
    </source>
</evidence>
<evidence type="ECO:0000313" key="3">
    <source>
        <dbReference type="Proteomes" id="UP000631300"/>
    </source>
</evidence>
<dbReference type="Pfam" id="PF11174">
    <property type="entry name" value="DUF2970"/>
    <property type="match status" value="1"/>
</dbReference>
<dbReference type="EMBL" id="BMXP01000002">
    <property type="protein sequence ID" value="GGW78815.1"/>
    <property type="molecule type" value="Genomic_DNA"/>
</dbReference>
<dbReference type="Proteomes" id="UP000631300">
    <property type="component" value="Unassembled WGS sequence"/>
</dbReference>
<proteinExistence type="predicted"/>
<comment type="caution">
    <text evidence="2">The sequence shown here is derived from an EMBL/GenBank/DDBJ whole genome shotgun (WGS) entry which is preliminary data.</text>
</comment>
<keyword evidence="1" id="KW-0812">Transmembrane</keyword>
<name>A0A918JJF3_9ALTE</name>
<accession>A0A918JJF3</accession>
<evidence type="ECO:0000256" key="1">
    <source>
        <dbReference type="SAM" id="Phobius"/>
    </source>
</evidence>
<dbReference type="InterPro" id="IPR021344">
    <property type="entry name" value="DUF2970"/>
</dbReference>
<protein>
    <recommendedName>
        <fullName evidence="4">DUF2970 domain-containing protein</fullName>
    </recommendedName>
</protein>
<dbReference type="AlphaFoldDB" id="A0A918JJF3"/>
<keyword evidence="1" id="KW-0472">Membrane</keyword>